<keyword evidence="1" id="KW-0812">Transmembrane</keyword>
<proteinExistence type="predicted"/>
<gene>
    <name evidence="2" type="ORF">HFZ78_13250</name>
</gene>
<reference evidence="2 3" key="1">
    <citation type="submission" date="2020-04" db="EMBL/GenBank/DDBJ databases">
        <title>Genome-Wide Identification of 5-Methylcytosine Sites in Bacterial Genomes By High-Throughput Sequencing of MspJI Restriction Fragments.</title>
        <authorList>
            <person name="Wu V."/>
        </authorList>
    </citation>
    <scope>NUCLEOTIDE SEQUENCE [LARGE SCALE GENOMIC DNA]</scope>
    <source>
        <strain evidence="2 3">S2</strain>
    </source>
</reference>
<keyword evidence="1" id="KW-1133">Transmembrane helix</keyword>
<reference evidence="2 3" key="2">
    <citation type="submission" date="2020-04" db="EMBL/GenBank/DDBJ databases">
        <authorList>
            <person name="Fomenkov A."/>
            <person name="Anton B.P."/>
            <person name="Roberts R.J."/>
        </authorList>
    </citation>
    <scope>NUCLEOTIDE SEQUENCE [LARGE SCALE GENOMIC DNA]</scope>
    <source>
        <strain evidence="2 3">S2</strain>
    </source>
</reference>
<organism evidence="2 3">
    <name type="scientific">Priestia megaterium</name>
    <name type="common">Bacillus megaterium</name>
    <dbReference type="NCBI Taxonomy" id="1404"/>
    <lineage>
        <taxon>Bacteria</taxon>
        <taxon>Bacillati</taxon>
        <taxon>Bacillota</taxon>
        <taxon>Bacilli</taxon>
        <taxon>Bacillales</taxon>
        <taxon>Bacillaceae</taxon>
        <taxon>Priestia</taxon>
    </lineage>
</organism>
<feature type="transmembrane region" description="Helical" evidence="1">
    <location>
        <begin position="12"/>
        <end position="32"/>
    </location>
</feature>
<keyword evidence="1" id="KW-0472">Membrane</keyword>
<accession>A0A6H1P1Z2</accession>
<dbReference type="Proteomes" id="UP000501868">
    <property type="component" value="Chromosome"/>
</dbReference>
<sequence length="48" mass="5100">MLAKVNELNKNVVILLSVLIIAITSIIVTLIATSESGKGSADSLRDFQ</sequence>
<evidence type="ECO:0000313" key="3">
    <source>
        <dbReference type="Proteomes" id="UP000501868"/>
    </source>
</evidence>
<protein>
    <submittedName>
        <fullName evidence="2">Uncharacterized protein</fullName>
    </submittedName>
</protein>
<dbReference type="AlphaFoldDB" id="A0A6H1P1Z2"/>
<name>A0A6H1P1Z2_PRIMG</name>
<evidence type="ECO:0000313" key="2">
    <source>
        <dbReference type="EMBL" id="QIZ07579.1"/>
    </source>
</evidence>
<dbReference type="EMBL" id="CP051128">
    <property type="protein sequence ID" value="QIZ07579.1"/>
    <property type="molecule type" value="Genomic_DNA"/>
</dbReference>
<evidence type="ECO:0000256" key="1">
    <source>
        <dbReference type="SAM" id="Phobius"/>
    </source>
</evidence>